<dbReference type="AlphaFoldDB" id="A0A2T7Q1B3"/>
<organism evidence="1 2">
    <name type="scientific">Pomacea canaliculata</name>
    <name type="common">Golden apple snail</name>
    <dbReference type="NCBI Taxonomy" id="400727"/>
    <lineage>
        <taxon>Eukaryota</taxon>
        <taxon>Metazoa</taxon>
        <taxon>Spiralia</taxon>
        <taxon>Lophotrochozoa</taxon>
        <taxon>Mollusca</taxon>
        <taxon>Gastropoda</taxon>
        <taxon>Caenogastropoda</taxon>
        <taxon>Architaenioglossa</taxon>
        <taxon>Ampullarioidea</taxon>
        <taxon>Ampullariidae</taxon>
        <taxon>Pomacea</taxon>
    </lineage>
</organism>
<evidence type="ECO:0000313" key="1">
    <source>
        <dbReference type="EMBL" id="PVD39437.1"/>
    </source>
</evidence>
<dbReference type="Proteomes" id="UP000245119">
    <property type="component" value="Linkage Group LG1"/>
</dbReference>
<dbReference type="EMBL" id="PZQS01000001">
    <property type="protein sequence ID" value="PVD39437.1"/>
    <property type="molecule type" value="Genomic_DNA"/>
</dbReference>
<accession>A0A2T7Q1B3</accession>
<comment type="caution">
    <text evidence="1">The sequence shown here is derived from an EMBL/GenBank/DDBJ whole genome shotgun (WGS) entry which is preliminary data.</text>
</comment>
<keyword evidence="2" id="KW-1185">Reference proteome</keyword>
<protein>
    <submittedName>
        <fullName evidence="1">Uncharacterized protein</fullName>
    </submittedName>
</protein>
<reference evidence="1 2" key="1">
    <citation type="submission" date="2018-04" db="EMBL/GenBank/DDBJ databases">
        <title>The genome of golden apple snail Pomacea canaliculata provides insight into stress tolerance and invasive adaptation.</title>
        <authorList>
            <person name="Liu C."/>
            <person name="Liu B."/>
            <person name="Ren Y."/>
            <person name="Zhang Y."/>
            <person name="Wang H."/>
            <person name="Li S."/>
            <person name="Jiang F."/>
            <person name="Yin L."/>
            <person name="Zhang G."/>
            <person name="Qian W."/>
            <person name="Fan W."/>
        </authorList>
    </citation>
    <scope>NUCLEOTIDE SEQUENCE [LARGE SCALE GENOMIC DNA]</scope>
    <source>
        <strain evidence="1">SZHN2017</strain>
        <tissue evidence="1">Muscle</tissue>
    </source>
</reference>
<dbReference type="OrthoDB" id="5988014at2759"/>
<sequence>MLQSQANSNWYVGFSPKGKKLKGFGIRRRKRQKCFHFTSRVVSQATPRARPKYGPLAREDFPKIPVPKYR</sequence>
<dbReference type="Gene3D" id="2.80.10.50">
    <property type="match status" value="1"/>
</dbReference>
<gene>
    <name evidence="1" type="ORF">C0Q70_02067</name>
</gene>
<proteinExistence type="predicted"/>
<name>A0A2T7Q1B3_POMCA</name>
<evidence type="ECO:0000313" key="2">
    <source>
        <dbReference type="Proteomes" id="UP000245119"/>
    </source>
</evidence>